<dbReference type="AlphaFoldDB" id="A0A8J7A3B1"/>
<keyword evidence="3" id="KW-1185">Reference proteome</keyword>
<evidence type="ECO:0000259" key="1">
    <source>
        <dbReference type="Pfam" id="PF01370"/>
    </source>
</evidence>
<name>A0A8J7A3B1_DESMC</name>
<dbReference type="PANTHER" id="PTHR48079:SF3">
    <property type="entry name" value="NAD-DEPENDENT EPIMERASE_DEHYDRATASE DOMAIN-CONTAINING PROTEIN"/>
    <property type="match status" value="1"/>
</dbReference>
<sequence length="330" mass="36448">MSDNKEFSSEKSSSIKNILILGATGYIGGALCRKFSQTEDFAVFALVRPSSDVETIKPFCKEIIRSQEVSFSSNDVAQAIRKHDITTVINVAWHMPPEPTKEAQFAKDRIALEAALHGARAVSPDIHVITTSGNFSLITADGGRITETPPPKGYTRPEYLACFDLLAGVNVLKDGLVEEYISNGGNASIVYPSSVYGRAPTRGSFWDFAIQQFITGKPHQGSQPFPPDFMTAWIHVEDLVDCYIAAARKGTKGGHYLAAPESLSISQMSTLFAEAAEVEFVAPVFENKDKVIFDDSHTREVLQLQWKYKVADEVKGWVERIKELGTYFLQ</sequence>
<dbReference type="SUPFAM" id="SSF51735">
    <property type="entry name" value="NAD(P)-binding Rossmann-fold domains"/>
    <property type="match status" value="1"/>
</dbReference>
<reference evidence="2" key="1">
    <citation type="submission" date="2020-10" db="EMBL/GenBank/DDBJ databases">
        <authorList>
            <person name="Castelo-Branco R."/>
            <person name="Eusebio N."/>
            <person name="Adriana R."/>
            <person name="Vieira A."/>
            <person name="Brugerolle De Fraissinette N."/>
            <person name="Rezende De Castro R."/>
            <person name="Schneider M.P."/>
            <person name="Vasconcelos V."/>
            <person name="Leao P.N."/>
        </authorList>
    </citation>
    <scope>NUCLEOTIDE SEQUENCE</scope>
    <source>
        <strain evidence="2">LEGE 12446</strain>
    </source>
</reference>
<dbReference type="InterPro" id="IPR001509">
    <property type="entry name" value="Epimerase_deHydtase"/>
</dbReference>
<organism evidence="2 3">
    <name type="scientific">Desmonostoc muscorum LEGE 12446</name>
    <dbReference type="NCBI Taxonomy" id="1828758"/>
    <lineage>
        <taxon>Bacteria</taxon>
        <taxon>Bacillati</taxon>
        <taxon>Cyanobacteriota</taxon>
        <taxon>Cyanophyceae</taxon>
        <taxon>Nostocales</taxon>
        <taxon>Nostocaceae</taxon>
        <taxon>Desmonostoc</taxon>
    </lineage>
</organism>
<dbReference type="EMBL" id="JADEXS010000418">
    <property type="protein sequence ID" value="MBE9025451.1"/>
    <property type="molecule type" value="Genomic_DNA"/>
</dbReference>
<dbReference type="Proteomes" id="UP000622533">
    <property type="component" value="Unassembled WGS sequence"/>
</dbReference>
<dbReference type="GO" id="GO:0004029">
    <property type="term" value="F:aldehyde dehydrogenase (NAD+) activity"/>
    <property type="evidence" value="ECO:0007669"/>
    <property type="project" value="TreeGrafter"/>
</dbReference>
<dbReference type="PANTHER" id="PTHR48079">
    <property type="entry name" value="PROTEIN YEEZ"/>
    <property type="match status" value="1"/>
</dbReference>
<gene>
    <name evidence="2" type="ORF">IQ276_24420</name>
</gene>
<dbReference type="RefSeq" id="WP_193920493.1">
    <property type="nucleotide sequence ID" value="NZ_JADEXS020000001.1"/>
</dbReference>
<protein>
    <submittedName>
        <fullName evidence="2">NAD-dependent epimerase/dehydratase family protein</fullName>
    </submittedName>
</protein>
<feature type="domain" description="NAD-dependent epimerase/dehydratase" evidence="1">
    <location>
        <begin position="18"/>
        <end position="257"/>
    </location>
</feature>
<comment type="caution">
    <text evidence="2">The sequence shown here is derived from an EMBL/GenBank/DDBJ whole genome shotgun (WGS) entry which is preliminary data.</text>
</comment>
<dbReference type="InterPro" id="IPR051783">
    <property type="entry name" value="NAD(P)-dependent_oxidoreduct"/>
</dbReference>
<dbReference type="InterPro" id="IPR036291">
    <property type="entry name" value="NAD(P)-bd_dom_sf"/>
</dbReference>
<dbReference type="Pfam" id="PF01370">
    <property type="entry name" value="Epimerase"/>
    <property type="match status" value="1"/>
</dbReference>
<proteinExistence type="predicted"/>
<dbReference type="GO" id="GO:0005737">
    <property type="term" value="C:cytoplasm"/>
    <property type="evidence" value="ECO:0007669"/>
    <property type="project" value="TreeGrafter"/>
</dbReference>
<dbReference type="Gene3D" id="3.40.50.720">
    <property type="entry name" value="NAD(P)-binding Rossmann-like Domain"/>
    <property type="match status" value="1"/>
</dbReference>
<accession>A0A8J7A3B1</accession>
<evidence type="ECO:0000313" key="2">
    <source>
        <dbReference type="EMBL" id="MBE9025451.1"/>
    </source>
</evidence>
<evidence type="ECO:0000313" key="3">
    <source>
        <dbReference type="Proteomes" id="UP000622533"/>
    </source>
</evidence>